<evidence type="ECO:0000256" key="1">
    <source>
        <dbReference type="ARBA" id="ARBA00010830"/>
    </source>
</evidence>
<dbReference type="RefSeq" id="WP_012851352.1">
    <property type="nucleotide sequence ID" value="NC_013510.1"/>
</dbReference>
<organism evidence="7 8">
    <name type="scientific">Thermomonospora curvata (strain ATCC 19995 / DSM 43183 / JCM 3096 / KCTC 9072 / NBRC 15933 / NCIMB 10081 / Henssen B9)</name>
    <dbReference type="NCBI Taxonomy" id="471852"/>
    <lineage>
        <taxon>Bacteria</taxon>
        <taxon>Bacillati</taxon>
        <taxon>Actinomycetota</taxon>
        <taxon>Actinomycetes</taxon>
        <taxon>Streptosporangiales</taxon>
        <taxon>Thermomonosporaceae</taxon>
        <taxon>Thermomonospora</taxon>
    </lineage>
</organism>
<sequence>MRRTPAIALTAALLAAGTSACGGDDGGSRKALAADAPRATTPAPSPRQVTITVDGETTTAMTTGTTVREVLAQAGVELGRYYLVKPKIDEPAGDAIKVRRLLSAPVTRKIKIDPPVRRRKNQQLAAWTTRTVRQGRPGIKVVMIAYVRNSKGKKVKAVVAQKILRKPVTQILEIGPQPASVGGPVAGLNWAALAKCESGGRPNAVNPAGYYGLYQFSLQTWASVGGTGLPSQASPEEQTYRAQLLYNKVGGRWQGQWPHCGKYLFS</sequence>
<dbReference type="Gene3D" id="1.10.530.10">
    <property type="match status" value="1"/>
</dbReference>
<name>D1A7H9_THECD</name>
<dbReference type="eggNOG" id="COG3583">
    <property type="taxonomic scope" value="Bacteria"/>
</dbReference>
<evidence type="ECO:0000256" key="5">
    <source>
        <dbReference type="SAM" id="SignalP"/>
    </source>
</evidence>
<dbReference type="PROSITE" id="PS51109">
    <property type="entry name" value="G5"/>
    <property type="match status" value="1"/>
</dbReference>
<dbReference type="Pfam" id="PF07501">
    <property type="entry name" value="G5"/>
    <property type="match status" value="1"/>
</dbReference>
<dbReference type="CDD" id="cd13925">
    <property type="entry name" value="RPF"/>
    <property type="match status" value="1"/>
</dbReference>
<dbReference type="InterPro" id="IPR011098">
    <property type="entry name" value="G5_dom"/>
</dbReference>
<evidence type="ECO:0000256" key="3">
    <source>
        <dbReference type="ARBA" id="ARBA00022801"/>
    </source>
</evidence>
<evidence type="ECO:0000313" key="7">
    <source>
        <dbReference type="EMBL" id="ACY96568.1"/>
    </source>
</evidence>
<feature type="signal peptide" evidence="5">
    <location>
        <begin position="1"/>
        <end position="22"/>
    </location>
</feature>
<protein>
    <submittedName>
        <fullName evidence="7">Transglycosylase domain protein</fullName>
    </submittedName>
</protein>
<dbReference type="GO" id="GO:0016787">
    <property type="term" value="F:hydrolase activity"/>
    <property type="evidence" value="ECO:0007669"/>
    <property type="project" value="UniProtKB-KW"/>
</dbReference>
<evidence type="ECO:0000256" key="4">
    <source>
        <dbReference type="SAM" id="MobiDB-lite"/>
    </source>
</evidence>
<dbReference type="InterPro" id="IPR023346">
    <property type="entry name" value="Lysozyme-like_dom_sf"/>
</dbReference>
<dbReference type="EMBL" id="CP001738">
    <property type="protein sequence ID" value="ACY96568.1"/>
    <property type="molecule type" value="Genomic_DNA"/>
</dbReference>
<dbReference type="SUPFAM" id="SSF53955">
    <property type="entry name" value="Lysozyme-like"/>
    <property type="match status" value="1"/>
</dbReference>
<dbReference type="PROSITE" id="PS51257">
    <property type="entry name" value="PROKAR_LIPOPROTEIN"/>
    <property type="match status" value="1"/>
</dbReference>
<dbReference type="InterPro" id="IPR010618">
    <property type="entry name" value="RPF"/>
</dbReference>
<evidence type="ECO:0000259" key="6">
    <source>
        <dbReference type="PROSITE" id="PS51109"/>
    </source>
</evidence>
<dbReference type="HOGENOM" id="CLU_1045579_0_0_11"/>
<gene>
    <name evidence="7" type="ordered locus">Tcur_0982</name>
</gene>
<dbReference type="KEGG" id="tcu:Tcur_0982"/>
<dbReference type="Gene3D" id="2.20.230.10">
    <property type="entry name" value="Resuscitation-promoting factor rpfb"/>
    <property type="match status" value="1"/>
</dbReference>
<keyword evidence="8" id="KW-1185">Reference proteome</keyword>
<evidence type="ECO:0000256" key="2">
    <source>
        <dbReference type="ARBA" id="ARBA00022729"/>
    </source>
</evidence>
<dbReference type="Pfam" id="PF03990">
    <property type="entry name" value="DUF348"/>
    <property type="match status" value="1"/>
</dbReference>
<dbReference type="SMART" id="SM01208">
    <property type="entry name" value="G5"/>
    <property type="match status" value="1"/>
</dbReference>
<feature type="compositionally biased region" description="Low complexity" evidence="4">
    <location>
        <begin position="31"/>
        <end position="42"/>
    </location>
</feature>
<reference evidence="7 8" key="1">
    <citation type="journal article" date="2011" name="Stand. Genomic Sci.">
        <title>Complete genome sequence of Thermomonospora curvata type strain (B9).</title>
        <authorList>
            <person name="Chertkov O."/>
            <person name="Sikorski J."/>
            <person name="Nolan M."/>
            <person name="Lapidus A."/>
            <person name="Lucas S."/>
            <person name="Del Rio T.G."/>
            <person name="Tice H."/>
            <person name="Cheng J.F."/>
            <person name="Goodwin L."/>
            <person name="Pitluck S."/>
            <person name="Liolios K."/>
            <person name="Ivanova N."/>
            <person name="Mavromatis K."/>
            <person name="Mikhailova N."/>
            <person name="Ovchinnikova G."/>
            <person name="Pati A."/>
            <person name="Chen A."/>
            <person name="Palaniappan K."/>
            <person name="Djao O.D."/>
            <person name="Land M."/>
            <person name="Hauser L."/>
            <person name="Chang Y.J."/>
            <person name="Jeffries C.D."/>
            <person name="Brettin T."/>
            <person name="Han C."/>
            <person name="Detter J.C."/>
            <person name="Rohde M."/>
            <person name="Goker M."/>
            <person name="Woyke T."/>
            <person name="Bristow J."/>
            <person name="Eisen J.A."/>
            <person name="Markowitz V."/>
            <person name="Hugenholtz P."/>
            <person name="Klenk H.P."/>
            <person name="Kyrpides N.C."/>
        </authorList>
    </citation>
    <scope>NUCLEOTIDE SEQUENCE [LARGE SCALE GENOMIC DNA]</scope>
    <source>
        <strain evidence="8">ATCC 19995 / DSM 43183 / JCM 3096 / KCTC 9072 / NBRC 15933 / NCIMB 10081 / Henssen B9</strain>
    </source>
</reference>
<comment type="similarity">
    <text evidence="1">Belongs to the transglycosylase family. Rpf subfamily.</text>
</comment>
<feature type="domain" description="G5" evidence="6">
    <location>
        <begin position="98"/>
        <end position="178"/>
    </location>
</feature>
<dbReference type="Pfam" id="PF06737">
    <property type="entry name" value="Transglycosylas"/>
    <property type="match status" value="1"/>
</dbReference>
<keyword evidence="2 5" id="KW-0732">Signal</keyword>
<dbReference type="InterPro" id="IPR007137">
    <property type="entry name" value="DUF348"/>
</dbReference>
<keyword evidence="3" id="KW-0378">Hydrolase</keyword>
<feature type="region of interest" description="Disordered" evidence="4">
    <location>
        <begin position="20"/>
        <end position="47"/>
    </location>
</feature>
<evidence type="ECO:0000313" key="8">
    <source>
        <dbReference type="Proteomes" id="UP000001918"/>
    </source>
</evidence>
<dbReference type="Proteomes" id="UP000001918">
    <property type="component" value="Chromosome"/>
</dbReference>
<proteinExistence type="inferred from homology"/>
<accession>D1A7H9</accession>
<dbReference type="STRING" id="471852.Tcur_0982"/>
<dbReference type="CAZy" id="GH23">
    <property type="family name" value="Glycoside Hydrolase Family 23"/>
</dbReference>
<feature type="chain" id="PRO_5039155959" evidence="5">
    <location>
        <begin position="23"/>
        <end position="266"/>
    </location>
</feature>
<dbReference type="AlphaFoldDB" id="D1A7H9"/>